<dbReference type="InterPro" id="IPR036291">
    <property type="entry name" value="NAD(P)-bd_dom_sf"/>
</dbReference>
<proteinExistence type="predicted"/>
<protein>
    <recommendedName>
        <fullName evidence="1">CoA-binding domain-containing protein</fullName>
    </recommendedName>
</protein>
<organism evidence="2 3">
    <name type="scientific">Algoriphagus zhangzhouensis</name>
    <dbReference type="NCBI Taxonomy" id="1073327"/>
    <lineage>
        <taxon>Bacteria</taxon>
        <taxon>Pseudomonadati</taxon>
        <taxon>Bacteroidota</taxon>
        <taxon>Cytophagia</taxon>
        <taxon>Cytophagales</taxon>
        <taxon>Cyclobacteriaceae</taxon>
        <taxon>Algoriphagus</taxon>
    </lineage>
</organism>
<accession>A0A1M7Z3L0</accession>
<evidence type="ECO:0000259" key="1">
    <source>
        <dbReference type="Pfam" id="PF13380"/>
    </source>
</evidence>
<dbReference type="EMBL" id="FRXN01000001">
    <property type="protein sequence ID" value="SHO59481.1"/>
    <property type="molecule type" value="Genomic_DNA"/>
</dbReference>
<dbReference type="InterPro" id="IPR003781">
    <property type="entry name" value="CoA-bd"/>
</dbReference>
<keyword evidence="3" id="KW-1185">Reference proteome</keyword>
<name>A0A1M7Z3L0_9BACT</name>
<gene>
    <name evidence="2" type="ORF">SAMN04488108_0117</name>
</gene>
<reference evidence="3" key="1">
    <citation type="submission" date="2016-12" db="EMBL/GenBank/DDBJ databases">
        <authorList>
            <person name="Varghese N."/>
            <person name="Submissions S."/>
        </authorList>
    </citation>
    <scope>NUCLEOTIDE SEQUENCE [LARGE SCALE GENOMIC DNA]</scope>
    <source>
        <strain evidence="3">DSM 25035</strain>
    </source>
</reference>
<dbReference type="STRING" id="1073327.SAMN04488108_0117"/>
<dbReference type="RefSeq" id="WP_073569814.1">
    <property type="nucleotide sequence ID" value="NZ_FRXN01000001.1"/>
</dbReference>
<dbReference type="Proteomes" id="UP000184609">
    <property type="component" value="Unassembled WGS sequence"/>
</dbReference>
<dbReference type="Pfam" id="PF13380">
    <property type="entry name" value="CoA_binding_2"/>
    <property type="match status" value="1"/>
</dbReference>
<evidence type="ECO:0000313" key="2">
    <source>
        <dbReference type="EMBL" id="SHO59481.1"/>
    </source>
</evidence>
<dbReference type="Gene3D" id="3.40.50.720">
    <property type="entry name" value="NAD(P)-binding Rossmann-like Domain"/>
    <property type="match status" value="1"/>
</dbReference>
<evidence type="ECO:0000313" key="3">
    <source>
        <dbReference type="Proteomes" id="UP000184609"/>
    </source>
</evidence>
<feature type="domain" description="CoA-binding" evidence="1">
    <location>
        <begin position="9"/>
        <end position="121"/>
    </location>
</feature>
<dbReference type="OrthoDB" id="708726at2"/>
<dbReference type="AlphaFoldDB" id="A0A1M7Z3L0"/>
<sequence length="126" mass="14161">MSSPKTIKTLIVGATPNPSRYAYVAAGMYEDKGYEFIPIGIKNGEVYGKEILDLRRKPDLEDIHTITLYIGPDHQGEWIDYLLSLNPKRIIFNPGTENPEFFQKAKAQGVEVVPACNLVMLSTNQF</sequence>
<dbReference type="SUPFAM" id="SSF51735">
    <property type="entry name" value="NAD(P)-binding Rossmann-fold domains"/>
    <property type="match status" value="1"/>
</dbReference>